<keyword evidence="2" id="KW-0863">Zinc-finger</keyword>
<dbReference type="PANTHER" id="PTHR13513:SF9">
    <property type="entry name" value="E3 UBIQUITIN-PROTEIN LIGASE UBR7-RELATED"/>
    <property type="match status" value="1"/>
</dbReference>
<evidence type="ECO:0000256" key="2">
    <source>
        <dbReference type="ARBA" id="ARBA00022771"/>
    </source>
</evidence>
<feature type="domain" description="UBR-type" evidence="6">
    <location>
        <begin position="28"/>
        <end position="94"/>
    </location>
</feature>
<dbReference type="EMBL" id="SGPK01000091">
    <property type="protein sequence ID" value="THH08664.1"/>
    <property type="molecule type" value="Genomic_DNA"/>
</dbReference>
<gene>
    <name evidence="7" type="ORF">EW145_g2547</name>
</gene>
<sequence>MAESLTTILASEARLINEAAEALPHQFSACTYSLGYIRQAVYLCLTCALSRGICSACSIACHTDHEQVELFPKRHFRCDCPTSALTHACTLHTNTEEENTENKYGQNFEGVFCRCGRPYDANNERETMIQCLACEDWLHESCLNLRERPSSREPTPGPKPEHPSLEVRIVEPNAVDDNADDTSEASSSGLPPPLITDAEYDSLICGSCVRKNPTLCRWAGTKGAMMVTRDAINAPWAILDGISEDNQIVLKGSTVETSAFSQSEAGARSAVGHKRTIEAVSDKSEDSDTKRPRTRDGIDACADASESHLIIPPCLAPPRPPKVQKIIDCLPPLKAQYYLLEEEETYEPPEDPDSADFTPPLFCEDVAFSLEELGMRALQSLPRDRALDGIRAFNEMRDDLLSYLRPFAREGKVVNEADVNRFFEEKQEARRANRE</sequence>
<feature type="compositionally biased region" description="Basic and acidic residues" evidence="5">
    <location>
        <begin position="159"/>
        <end position="168"/>
    </location>
</feature>
<dbReference type="InterPro" id="IPR003126">
    <property type="entry name" value="Znf_UBR"/>
</dbReference>
<evidence type="ECO:0000313" key="8">
    <source>
        <dbReference type="Proteomes" id="UP000308199"/>
    </source>
</evidence>
<dbReference type="GO" id="GO:0061630">
    <property type="term" value="F:ubiquitin protein ligase activity"/>
    <property type="evidence" value="ECO:0007669"/>
    <property type="project" value="InterPro"/>
</dbReference>
<dbReference type="GO" id="GO:0008270">
    <property type="term" value="F:zinc ion binding"/>
    <property type="evidence" value="ECO:0007669"/>
    <property type="project" value="UniProtKB-KW"/>
</dbReference>
<dbReference type="InterPro" id="IPR013083">
    <property type="entry name" value="Znf_RING/FYVE/PHD"/>
</dbReference>
<accession>A0A4S4LAI8</accession>
<dbReference type="SUPFAM" id="SSF57903">
    <property type="entry name" value="FYVE/PHD zinc finger"/>
    <property type="match status" value="1"/>
</dbReference>
<dbReference type="Gene3D" id="3.30.40.10">
    <property type="entry name" value="Zinc/RING finger domain, C3HC4 (zinc finger)"/>
    <property type="match status" value="1"/>
</dbReference>
<dbReference type="PANTHER" id="PTHR13513">
    <property type="entry name" value="E3 UBIQUITIN-PROTEIN LIGASE UBR7"/>
    <property type="match status" value="1"/>
</dbReference>
<evidence type="ECO:0000259" key="6">
    <source>
        <dbReference type="PROSITE" id="PS51157"/>
    </source>
</evidence>
<organism evidence="7 8">
    <name type="scientific">Phellinidium pouzarii</name>
    <dbReference type="NCBI Taxonomy" id="167371"/>
    <lineage>
        <taxon>Eukaryota</taxon>
        <taxon>Fungi</taxon>
        <taxon>Dikarya</taxon>
        <taxon>Basidiomycota</taxon>
        <taxon>Agaricomycotina</taxon>
        <taxon>Agaricomycetes</taxon>
        <taxon>Hymenochaetales</taxon>
        <taxon>Hymenochaetaceae</taxon>
        <taxon>Phellinidium</taxon>
    </lineage>
</organism>
<evidence type="ECO:0000256" key="1">
    <source>
        <dbReference type="ARBA" id="ARBA00022723"/>
    </source>
</evidence>
<dbReference type="SMART" id="SM00396">
    <property type="entry name" value="ZnF_UBR1"/>
    <property type="match status" value="1"/>
</dbReference>
<keyword evidence="8" id="KW-1185">Reference proteome</keyword>
<keyword evidence="1" id="KW-0479">Metal-binding</keyword>
<feature type="region of interest" description="Disordered" evidence="5">
    <location>
        <begin position="147"/>
        <end position="168"/>
    </location>
</feature>
<dbReference type="Pfam" id="PF00628">
    <property type="entry name" value="PHD"/>
    <property type="match status" value="1"/>
</dbReference>
<dbReference type="OrthoDB" id="5795902at2759"/>
<dbReference type="CDD" id="cd19677">
    <property type="entry name" value="UBR-box_UBR7"/>
    <property type="match status" value="1"/>
</dbReference>
<dbReference type="InterPro" id="IPR011011">
    <property type="entry name" value="Znf_FYVE_PHD"/>
</dbReference>
<keyword evidence="3" id="KW-0862">Zinc</keyword>
<comment type="caution">
    <text evidence="7">The sequence shown here is derived from an EMBL/GenBank/DDBJ whole genome shotgun (WGS) entry which is preliminary data.</text>
</comment>
<proteinExistence type="predicted"/>
<dbReference type="PROSITE" id="PS51157">
    <property type="entry name" value="ZF_UBR"/>
    <property type="match status" value="1"/>
</dbReference>
<dbReference type="InterPro" id="IPR040204">
    <property type="entry name" value="UBR7"/>
</dbReference>
<dbReference type="InterPro" id="IPR001965">
    <property type="entry name" value="Znf_PHD"/>
</dbReference>
<evidence type="ECO:0000313" key="7">
    <source>
        <dbReference type="EMBL" id="THH08664.1"/>
    </source>
</evidence>
<reference evidence="7 8" key="1">
    <citation type="submission" date="2019-02" db="EMBL/GenBank/DDBJ databases">
        <title>Genome sequencing of the rare red list fungi Phellinidium pouzarii.</title>
        <authorList>
            <person name="Buettner E."/>
            <person name="Kellner H."/>
        </authorList>
    </citation>
    <scope>NUCLEOTIDE SEQUENCE [LARGE SCALE GENOMIC DNA]</scope>
    <source>
        <strain evidence="7 8">DSM 108285</strain>
    </source>
</reference>
<dbReference type="InterPro" id="IPR019787">
    <property type="entry name" value="Znf_PHD-finger"/>
</dbReference>
<evidence type="ECO:0000256" key="4">
    <source>
        <dbReference type="PROSITE-ProRule" id="PRU00508"/>
    </source>
</evidence>
<feature type="zinc finger region" description="UBR-type" evidence="4">
    <location>
        <begin position="28"/>
        <end position="94"/>
    </location>
</feature>
<dbReference type="Proteomes" id="UP000308199">
    <property type="component" value="Unassembled WGS sequence"/>
</dbReference>
<dbReference type="SMART" id="SM00249">
    <property type="entry name" value="PHD"/>
    <property type="match status" value="1"/>
</dbReference>
<dbReference type="AlphaFoldDB" id="A0A4S4LAI8"/>
<protein>
    <recommendedName>
        <fullName evidence="6">UBR-type domain-containing protein</fullName>
    </recommendedName>
</protein>
<name>A0A4S4LAI8_9AGAM</name>
<dbReference type="GO" id="GO:0005737">
    <property type="term" value="C:cytoplasm"/>
    <property type="evidence" value="ECO:0007669"/>
    <property type="project" value="TreeGrafter"/>
</dbReference>
<evidence type="ECO:0000256" key="3">
    <source>
        <dbReference type="ARBA" id="ARBA00022833"/>
    </source>
</evidence>
<evidence type="ECO:0000256" key="5">
    <source>
        <dbReference type="SAM" id="MobiDB-lite"/>
    </source>
</evidence>
<dbReference type="InterPro" id="IPR047506">
    <property type="entry name" value="UBR7-like_UBR-box"/>
</dbReference>